<gene>
    <name evidence="2" type="ORF">E2562_034262</name>
</gene>
<dbReference type="AlphaFoldDB" id="A0A6G1ESC0"/>
<dbReference type="Proteomes" id="UP000479710">
    <property type="component" value="Unassembled WGS sequence"/>
</dbReference>
<organism evidence="2 3">
    <name type="scientific">Oryza meyeriana var. granulata</name>
    <dbReference type="NCBI Taxonomy" id="110450"/>
    <lineage>
        <taxon>Eukaryota</taxon>
        <taxon>Viridiplantae</taxon>
        <taxon>Streptophyta</taxon>
        <taxon>Embryophyta</taxon>
        <taxon>Tracheophyta</taxon>
        <taxon>Spermatophyta</taxon>
        <taxon>Magnoliopsida</taxon>
        <taxon>Liliopsida</taxon>
        <taxon>Poales</taxon>
        <taxon>Poaceae</taxon>
        <taxon>BOP clade</taxon>
        <taxon>Oryzoideae</taxon>
        <taxon>Oryzeae</taxon>
        <taxon>Oryzinae</taxon>
        <taxon>Oryza</taxon>
        <taxon>Oryza meyeriana</taxon>
    </lineage>
</organism>
<proteinExistence type="predicted"/>
<protein>
    <submittedName>
        <fullName evidence="2">Uncharacterized protein</fullName>
    </submittedName>
</protein>
<accession>A0A6G1ESC0</accession>
<reference evidence="2 3" key="1">
    <citation type="submission" date="2019-11" db="EMBL/GenBank/DDBJ databases">
        <title>Whole genome sequence of Oryza granulata.</title>
        <authorList>
            <person name="Li W."/>
        </authorList>
    </citation>
    <scope>NUCLEOTIDE SEQUENCE [LARGE SCALE GENOMIC DNA]</scope>
    <source>
        <strain evidence="3">cv. Menghai</strain>
        <tissue evidence="2">Leaf</tissue>
    </source>
</reference>
<evidence type="ECO:0000256" key="1">
    <source>
        <dbReference type="SAM" id="MobiDB-lite"/>
    </source>
</evidence>
<evidence type="ECO:0000313" key="3">
    <source>
        <dbReference type="Proteomes" id="UP000479710"/>
    </source>
</evidence>
<feature type="region of interest" description="Disordered" evidence="1">
    <location>
        <begin position="1"/>
        <end position="37"/>
    </location>
</feature>
<evidence type="ECO:0000313" key="2">
    <source>
        <dbReference type="EMBL" id="KAF0927553.1"/>
    </source>
</evidence>
<name>A0A6G1ESC0_9ORYZ</name>
<feature type="compositionally biased region" description="Basic and acidic residues" evidence="1">
    <location>
        <begin position="86"/>
        <end position="108"/>
    </location>
</feature>
<sequence length="108" mass="11689">MWRHVGTDTPGADQTVGSKGEELAGQSGRTVAAQEAAERRAEAMGILTVQLRSDGENRRHRGGARRRGLAVGLLEATVKSWSNGDLEWREGSRGAPRPREGEREVRGA</sequence>
<dbReference type="EMBL" id="SPHZ02000003">
    <property type="protein sequence ID" value="KAF0927553.1"/>
    <property type="molecule type" value="Genomic_DNA"/>
</dbReference>
<comment type="caution">
    <text evidence="2">The sequence shown here is derived from an EMBL/GenBank/DDBJ whole genome shotgun (WGS) entry which is preliminary data.</text>
</comment>
<keyword evidence="3" id="KW-1185">Reference proteome</keyword>
<feature type="region of interest" description="Disordered" evidence="1">
    <location>
        <begin position="82"/>
        <end position="108"/>
    </location>
</feature>